<reference evidence="1" key="1">
    <citation type="submission" date="2022-12" db="EMBL/GenBank/DDBJ databases">
        <title>Genome Sequence of Lasiodiplodia mahajangana.</title>
        <authorList>
            <person name="Buettner E."/>
        </authorList>
    </citation>
    <scope>NUCLEOTIDE SEQUENCE</scope>
    <source>
        <strain evidence="1">VT137</strain>
    </source>
</reference>
<proteinExistence type="predicted"/>
<protein>
    <submittedName>
        <fullName evidence="1">Uncharacterized protein</fullName>
    </submittedName>
</protein>
<sequence>MPFEGRWNADSGSTVNTEMMDDNELWMSGDEAGNDAPSFLTRNRPGQKQREVVTSRGDKRRSRFYVSCIAKAIIHGTMDTTSCMPATLLVYDFEFSPLRSGTRIKEVVIVFEFRPKKGGSKAGPKVVAIQPSGTHSMLETTEPTNTKFSVDFTANFGNVGLKIGPKIGGEWNTSRVKKYATTVTGAMPADDWGHRYQARWSLFENESQHSGVPTLFRVVILLERGKQECEGEFLCVPYIEAKVDFKTTLLTLFSSNTPDHPIEFSDEYEPFNELEGYEINPQGLASVSLEKLWDCTFHNSFEHSVKSSGGAEVDAEEAPTAEVELQTADGEGLPSH</sequence>
<comment type="caution">
    <text evidence="1">The sequence shown here is derived from an EMBL/GenBank/DDBJ whole genome shotgun (WGS) entry which is preliminary data.</text>
</comment>
<organism evidence="1 2">
    <name type="scientific">Lasiodiplodia mahajangana</name>
    <dbReference type="NCBI Taxonomy" id="1108764"/>
    <lineage>
        <taxon>Eukaryota</taxon>
        <taxon>Fungi</taxon>
        <taxon>Dikarya</taxon>
        <taxon>Ascomycota</taxon>
        <taxon>Pezizomycotina</taxon>
        <taxon>Dothideomycetes</taxon>
        <taxon>Dothideomycetes incertae sedis</taxon>
        <taxon>Botryosphaeriales</taxon>
        <taxon>Botryosphaeriaceae</taxon>
        <taxon>Lasiodiplodia</taxon>
    </lineage>
</organism>
<evidence type="ECO:0000313" key="2">
    <source>
        <dbReference type="Proteomes" id="UP001153332"/>
    </source>
</evidence>
<dbReference type="Proteomes" id="UP001153332">
    <property type="component" value="Unassembled WGS sequence"/>
</dbReference>
<evidence type="ECO:0000313" key="1">
    <source>
        <dbReference type="EMBL" id="KAJ8132737.1"/>
    </source>
</evidence>
<accession>A0ACC2JZF7</accession>
<keyword evidence="2" id="KW-1185">Reference proteome</keyword>
<dbReference type="EMBL" id="JAPUUL010000090">
    <property type="protein sequence ID" value="KAJ8132737.1"/>
    <property type="molecule type" value="Genomic_DNA"/>
</dbReference>
<gene>
    <name evidence="1" type="ORF">O1611_g884</name>
</gene>
<name>A0ACC2JZF7_9PEZI</name>